<dbReference type="AlphaFoldDB" id="F4RDW7"/>
<dbReference type="VEuPathDB" id="FungiDB:MELLADRAFT_124013"/>
<feature type="transmembrane region" description="Helical" evidence="1">
    <location>
        <begin position="363"/>
        <end position="385"/>
    </location>
</feature>
<protein>
    <recommendedName>
        <fullName evidence="5">Secreted protein</fullName>
    </recommendedName>
</protein>
<feature type="chain" id="PRO_5003320735" description="Secreted protein" evidence="2">
    <location>
        <begin position="31"/>
        <end position="386"/>
    </location>
</feature>
<keyword evidence="4" id="KW-1185">Reference proteome</keyword>
<evidence type="ECO:0000313" key="3">
    <source>
        <dbReference type="EMBL" id="EGG09539.1"/>
    </source>
</evidence>
<dbReference type="RefSeq" id="XP_007407266.1">
    <property type="nucleotide sequence ID" value="XM_007407204.1"/>
</dbReference>
<name>F4RDW7_MELLP</name>
<dbReference type="GeneID" id="18926567"/>
<reference evidence="4" key="1">
    <citation type="journal article" date="2011" name="Proc. Natl. Acad. Sci. U.S.A.">
        <title>Obligate biotrophy features unraveled by the genomic analysis of rust fungi.</title>
        <authorList>
            <person name="Duplessis S."/>
            <person name="Cuomo C.A."/>
            <person name="Lin Y.-C."/>
            <person name="Aerts A."/>
            <person name="Tisserant E."/>
            <person name="Veneault-Fourrey C."/>
            <person name="Joly D.L."/>
            <person name="Hacquard S."/>
            <person name="Amselem J."/>
            <person name="Cantarel B.L."/>
            <person name="Chiu R."/>
            <person name="Coutinho P.M."/>
            <person name="Feau N."/>
            <person name="Field M."/>
            <person name="Frey P."/>
            <person name="Gelhaye E."/>
            <person name="Goldberg J."/>
            <person name="Grabherr M.G."/>
            <person name="Kodira C.D."/>
            <person name="Kohler A."/>
            <person name="Kuees U."/>
            <person name="Lindquist E.A."/>
            <person name="Lucas S.M."/>
            <person name="Mago R."/>
            <person name="Mauceli E."/>
            <person name="Morin E."/>
            <person name="Murat C."/>
            <person name="Pangilinan J.L."/>
            <person name="Park R."/>
            <person name="Pearson M."/>
            <person name="Quesneville H."/>
            <person name="Rouhier N."/>
            <person name="Sakthikumar S."/>
            <person name="Salamov A.A."/>
            <person name="Schmutz J."/>
            <person name="Selles B."/>
            <person name="Shapiro H."/>
            <person name="Tanguay P."/>
            <person name="Tuskan G.A."/>
            <person name="Henrissat B."/>
            <person name="Van de Peer Y."/>
            <person name="Rouze P."/>
            <person name="Ellis J.G."/>
            <person name="Dodds P.N."/>
            <person name="Schein J.E."/>
            <person name="Zhong S."/>
            <person name="Hamelin R.C."/>
            <person name="Grigoriev I.V."/>
            <person name="Szabo L.J."/>
            <person name="Martin F."/>
        </authorList>
    </citation>
    <scope>NUCLEOTIDE SEQUENCE [LARGE SCALE GENOMIC DNA]</scope>
    <source>
        <strain evidence="4">98AG31 / pathotype 3-4-7</strain>
    </source>
</reference>
<evidence type="ECO:0008006" key="5">
    <source>
        <dbReference type="Google" id="ProtNLM"/>
    </source>
</evidence>
<organism evidence="4">
    <name type="scientific">Melampsora larici-populina (strain 98AG31 / pathotype 3-4-7)</name>
    <name type="common">Poplar leaf rust fungus</name>
    <dbReference type="NCBI Taxonomy" id="747676"/>
    <lineage>
        <taxon>Eukaryota</taxon>
        <taxon>Fungi</taxon>
        <taxon>Dikarya</taxon>
        <taxon>Basidiomycota</taxon>
        <taxon>Pucciniomycotina</taxon>
        <taxon>Pucciniomycetes</taxon>
        <taxon>Pucciniales</taxon>
        <taxon>Melampsoraceae</taxon>
        <taxon>Melampsora</taxon>
    </lineage>
</organism>
<dbReference type="KEGG" id="mlr:MELLADRAFT_124013"/>
<evidence type="ECO:0000313" key="4">
    <source>
        <dbReference type="Proteomes" id="UP000001072"/>
    </source>
</evidence>
<sequence length="386" mass="41357">MISQPAIIKGPQTFTIFSLIFVLFLYSIQSQNTGGDVPLAAKRFPWPKIPYQADTGNGERGTQSGYNICNATTQTQDSKCQTAWLDSIDGFCLWGAQAPNSIVGDIEGEAVAYCTKKKYGARMIPAGAIQGIQLTRTPGYIQIVGQIDQTVLNLKSTDPGGELDPHGADLRGNPLGGLVYSTAFGKNATGSDPIQVIEWTSFVGSNTFCFKACDPAGPDAAKLCEHIYDRIGCEYNMPANYAAIKGTFQSCKGVNQLPVGVYIENGVQKTWSQPPESAGQIKLSDIPYKPWIPTVTDCQSYDPATLFNELPSAPTSPKQTTISSDQTVSITNNTGISSDQTVSITNNTGREISRAKSDGVTLVLSRTIILSSFCASFIGIGFSLIL</sequence>
<dbReference type="eggNOG" id="ENOG502R3Y3">
    <property type="taxonomic scope" value="Eukaryota"/>
</dbReference>
<dbReference type="OrthoDB" id="2564904at2759"/>
<gene>
    <name evidence="3" type="ORF">MELLADRAFT_124013</name>
</gene>
<accession>F4RDW7</accession>
<keyword evidence="1" id="KW-0812">Transmembrane</keyword>
<feature type="signal peptide" evidence="2">
    <location>
        <begin position="1"/>
        <end position="30"/>
    </location>
</feature>
<keyword evidence="2" id="KW-0732">Signal</keyword>
<evidence type="ECO:0000256" key="2">
    <source>
        <dbReference type="SAM" id="SignalP"/>
    </source>
</evidence>
<dbReference type="Proteomes" id="UP000001072">
    <property type="component" value="Unassembled WGS sequence"/>
</dbReference>
<proteinExistence type="predicted"/>
<dbReference type="InParanoid" id="F4RDW7"/>
<dbReference type="HOGENOM" id="CLU_036093_2_2_1"/>
<keyword evidence="1" id="KW-1133">Transmembrane helix</keyword>
<dbReference type="EMBL" id="GL883097">
    <property type="protein sequence ID" value="EGG09539.1"/>
    <property type="molecule type" value="Genomic_DNA"/>
</dbReference>
<evidence type="ECO:0000256" key="1">
    <source>
        <dbReference type="SAM" id="Phobius"/>
    </source>
</evidence>
<keyword evidence="1" id="KW-0472">Membrane</keyword>
<dbReference type="STRING" id="747676.F4RDW7"/>